<proteinExistence type="predicted"/>
<accession>A0A3M8AMH3</accession>
<dbReference type="PIRSF" id="PIRSF031644">
    <property type="entry name" value="UCP031644"/>
    <property type="match status" value="1"/>
</dbReference>
<dbReference type="Gene3D" id="3.20.80.10">
    <property type="entry name" value="Regulatory factor, effector binding domain"/>
    <property type="match status" value="1"/>
</dbReference>
<dbReference type="SUPFAM" id="SSF55136">
    <property type="entry name" value="Probable bacterial effector-binding domain"/>
    <property type="match status" value="1"/>
</dbReference>
<evidence type="ECO:0000313" key="2">
    <source>
        <dbReference type="EMBL" id="RNB52391.1"/>
    </source>
</evidence>
<comment type="caution">
    <text evidence="2">The sequence shown here is derived from an EMBL/GenBank/DDBJ whole genome shotgun (WGS) entry which is preliminary data.</text>
</comment>
<dbReference type="InterPro" id="IPR008319">
    <property type="entry name" value="GyrI-like_CCH_Lin2189-like"/>
</dbReference>
<dbReference type="AlphaFoldDB" id="A0A3M8AMH3"/>
<gene>
    <name evidence="2" type="ORF">EDM22_01420</name>
</gene>
<feature type="domain" description="GyrI-like small molecule binding" evidence="1">
    <location>
        <begin position="25"/>
        <end position="207"/>
    </location>
</feature>
<keyword evidence="3" id="KW-1185">Reference proteome</keyword>
<dbReference type="Proteomes" id="UP000275048">
    <property type="component" value="Unassembled WGS sequence"/>
</dbReference>
<dbReference type="Pfam" id="PF06445">
    <property type="entry name" value="GyrI-like"/>
    <property type="match status" value="1"/>
</dbReference>
<protein>
    <recommendedName>
        <fullName evidence="1">GyrI-like small molecule binding domain-containing protein</fullName>
    </recommendedName>
</protein>
<evidence type="ECO:0000259" key="1">
    <source>
        <dbReference type="Pfam" id="PF06445"/>
    </source>
</evidence>
<dbReference type="InterPro" id="IPR011256">
    <property type="entry name" value="Reg_factor_effector_dom_sf"/>
</dbReference>
<sequence length="216" mass="24519">MGTPASEKYDVKRERRELYAASAREFTIVEVPPMRYLAVDGHGDPNTAPEYAEAVEALFAVAYAVKFRSKQHLGRDFVVAPLEGLWRADDPEAFVTRDKDAWGWTMLINQPDWIDEEVVADGIAAVRAKGDRAALDRVRLRELREGRSAQILHVGSYDDETPTLARLHHEWMPQHGLAFNGDHHEIYLSDARRTAPEKLRTILRQPVRSVDRPPVA</sequence>
<organism evidence="2 3">
    <name type="scientific">Agromyces tardus</name>
    <dbReference type="NCBI Taxonomy" id="2583849"/>
    <lineage>
        <taxon>Bacteria</taxon>
        <taxon>Bacillati</taxon>
        <taxon>Actinomycetota</taxon>
        <taxon>Actinomycetes</taxon>
        <taxon>Micrococcales</taxon>
        <taxon>Microbacteriaceae</taxon>
        <taxon>Agromyces</taxon>
    </lineage>
</organism>
<dbReference type="RefSeq" id="WP_122935227.1">
    <property type="nucleotide sequence ID" value="NZ_JBHSNT010000007.1"/>
</dbReference>
<reference evidence="2 3" key="1">
    <citation type="submission" date="2018-10" db="EMBL/GenBank/DDBJ databases">
        <title>Isolation, diversity and antibacterial activity of antinobacteria from the wheat rhizosphere soil.</title>
        <authorList>
            <person name="Sun T."/>
        </authorList>
    </citation>
    <scope>NUCLEOTIDE SEQUENCE [LARGE SCALE GENOMIC DNA]</scope>
    <source>
        <strain evidence="2 3">SJ-23</strain>
    </source>
</reference>
<name>A0A3M8AMH3_9MICO</name>
<evidence type="ECO:0000313" key="3">
    <source>
        <dbReference type="Proteomes" id="UP000275048"/>
    </source>
</evidence>
<dbReference type="OrthoDB" id="4772335at2"/>
<dbReference type="InterPro" id="IPR029442">
    <property type="entry name" value="GyrI-like"/>
</dbReference>
<dbReference type="EMBL" id="RHHB01000001">
    <property type="protein sequence ID" value="RNB52391.1"/>
    <property type="molecule type" value="Genomic_DNA"/>
</dbReference>